<accession>A0ABY1NIB7</accession>
<proteinExistence type="predicted"/>
<evidence type="ECO:0000313" key="4">
    <source>
        <dbReference type="EMBL" id="SMP10592.1"/>
    </source>
</evidence>
<comment type="caution">
    <text evidence="4">The sequence shown here is derived from an EMBL/GenBank/DDBJ whole genome shotgun (WGS) entry which is preliminary data.</text>
</comment>
<dbReference type="PANTHER" id="PTHR13847:SF287">
    <property type="entry name" value="FAD-DEPENDENT OXIDOREDUCTASE DOMAIN-CONTAINING PROTEIN 1"/>
    <property type="match status" value="1"/>
</dbReference>
<dbReference type="PANTHER" id="PTHR13847">
    <property type="entry name" value="SARCOSINE DEHYDROGENASE-RELATED"/>
    <property type="match status" value="1"/>
</dbReference>
<dbReference type="InterPro" id="IPR036188">
    <property type="entry name" value="FAD/NAD-bd_sf"/>
</dbReference>
<dbReference type="Gene3D" id="3.30.9.10">
    <property type="entry name" value="D-Amino Acid Oxidase, subunit A, domain 2"/>
    <property type="match status" value="1"/>
</dbReference>
<gene>
    <name evidence="4" type="ORF">SAMN06265374_1245</name>
</gene>
<keyword evidence="2" id="KW-0812">Transmembrane</keyword>
<sequence>MTPETDSHLRHDARYDAIIIGAGVIGCAIAYNLAKRGYRTLNIDQLPAPGYGSTSSSAAVVRTYYSTLDGSALAYEGFFEWKNWPDYVALPEDTDLAKLIETGTLVMRTEGNDHLSRILESADALKIAYEIWDAGQIQAALPGYDLTCFAPVKTMDDDRFGEPAKGEITSAAYFPSGGYVDDPQLAARNLKTAAERAGGQFLFNSKVTRICVENGRAAGAELADGRRVSRPIIVNVAGPHSAKVNALLDDDPGLNIQTRPLKQEVVQVQPPSNLGYTRQGLIVADDDVGVYVKPSGGGHLMIGSMNPPCDDPVLCDPDDFSRDLTDRALTYAYRYSQRLPALGVSQHPAGLADLYDASDDWLPIYDKSDVPGYYMAIGTNGNQFKNAPVAGRMMADLIAYCENGADHDLEPLQFPLKQVRHTINTATFSRKRQPNNRSSFSVIG</sequence>
<feature type="transmembrane region" description="Helical" evidence="2">
    <location>
        <begin position="15"/>
        <end position="34"/>
    </location>
</feature>
<dbReference type="SUPFAM" id="SSF51905">
    <property type="entry name" value="FAD/NAD(P)-binding domain"/>
    <property type="match status" value="1"/>
</dbReference>
<protein>
    <submittedName>
        <fullName evidence="4">Sarcosine oxidase subunit beta</fullName>
    </submittedName>
</protein>
<reference evidence="4 5" key="1">
    <citation type="submission" date="2017-05" db="EMBL/GenBank/DDBJ databases">
        <authorList>
            <person name="Varghese N."/>
            <person name="Submissions S."/>
        </authorList>
    </citation>
    <scope>NUCLEOTIDE SEQUENCE [LARGE SCALE GENOMIC DNA]</scope>
    <source>
        <strain evidence="4 5">DSM 15949</strain>
    </source>
</reference>
<feature type="domain" description="FAD dependent oxidoreductase" evidence="3">
    <location>
        <begin position="16"/>
        <end position="397"/>
    </location>
</feature>
<keyword evidence="5" id="KW-1185">Reference proteome</keyword>
<dbReference type="Proteomes" id="UP001157914">
    <property type="component" value="Unassembled WGS sequence"/>
</dbReference>
<evidence type="ECO:0000256" key="1">
    <source>
        <dbReference type="ARBA" id="ARBA00023002"/>
    </source>
</evidence>
<evidence type="ECO:0000256" key="2">
    <source>
        <dbReference type="SAM" id="Phobius"/>
    </source>
</evidence>
<keyword evidence="2" id="KW-1133">Transmembrane helix</keyword>
<evidence type="ECO:0000259" key="3">
    <source>
        <dbReference type="Pfam" id="PF01266"/>
    </source>
</evidence>
<dbReference type="Pfam" id="PF01266">
    <property type="entry name" value="DAO"/>
    <property type="match status" value="1"/>
</dbReference>
<evidence type="ECO:0000313" key="5">
    <source>
        <dbReference type="Proteomes" id="UP001157914"/>
    </source>
</evidence>
<name>A0ABY1NIB7_9HYPH</name>
<keyword evidence="2" id="KW-0472">Membrane</keyword>
<keyword evidence="1" id="KW-0560">Oxidoreductase</keyword>
<organism evidence="4 5">
    <name type="scientific">Roseibium denhamense</name>
    <dbReference type="NCBI Taxonomy" id="76305"/>
    <lineage>
        <taxon>Bacteria</taxon>
        <taxon>Pseudomonadati</taxon>
        <taxon>Pseudomonadota</taxon>
        <taxon>Alphaproteobacteria</taxon>
        <taxon>Hyphomicrobiales</taxon>
        <taxon>Stappiaceae</taxon>
        <taxon>Roseibium</taxon>
    </lineage>
</organism>
<dbReference type="EMBL" id="FXTT01000001">
    <property type="protein sequence ID" value="SMP10592.1"/>
    <property type="molecule type" value="Genomic_DNA"/>
</dbReference>
<dbReference type="RefSeq" id="WP_155191938.1">
    <property type="nucleotide sequence ID" value="NZ_BAAAEA010000001.1"/>
</dbReference>
<dbReference type="Gene3D" id="3.50.50.60">
    <property type="entry name" value="FAD/NAD(P)-binding domain"/>
    <property type="match status" value="1"/>
</dbReference>
<dbReference type="InterPro" id="IPR006076">
    <property type="entry name" value="FAD-dep_OxRdtase"/>
</dbReference>